<evidence type="ECO:0000313" key="5">
    <source>
        <dbReference type="EMBL" id="PPR07739.1"/>
    </source>
</evidence>
<dbReference type="EMBL" id="NHTK01000344">
    <property type="protein sequence ID" value="PPR07739.1"/>
    <property type="molecule type" value="Genomic_DNA"/>
</dbReference>
<evidence type="ECO:0000313" key="6">
    <source>
        <dbReference type="Proteomes" id="UP000284842"/>
    </source>
</evidence>
<evidence type="ECO:0000256" key="2">
    <source>
        <dbReference type="PROSITE-ProRule" id="PRU00505"/>
    </source>
</evidence>
<comment type="similarity">
    <text evidence="1">Belongs to the TEC1 family.</text>
</comment>
<organism evidence="5 6">
    <name type="scientific">Panaeolus cyanescens</name>
    <dbReference type="NCBI Taxonomy" id="181874"/>
    <lineage>
        <taxon>Eukaryota</taxon>
        <taxon>Fungi</taxon>
        <taxon>Dikarya</taxon>
        <taxon>Basidiomycota</taxon>
        <taxon>Agaricomycotina</taxon>
        <taxon>Agaricomycetes</taxon>
        <taxon>Agaricomycetidae</taxon>
        <taxon>Agaricales</taxon>
        <taxon>Agaricineae</taxon>
        <taxon>Galeropsidaceae</taxon>
        <taxon>Panaeolus</taxon>
    </lineage>
</organism>
<evidence type="ECO:0000259" key="4">
    <source>
        <dbReference type="PROSITE" id="PS51088"/>
    </source>
</evidence>
<feature type="DNA-binding region" description="TEA" evidence="2">
    <location>
        <begin position="58"/>
        <end position="132"/>
    </location>
</feature>
<evidence type="ECO:0000256" key="3">
    <source>
        <dbReference type="SAM" id="MobiDB-lite"/>
    </source>
</evidence>
<evidence type="ECO:0000256" key="1">
    <source>
        <dbReference type="ARBA" id="ARBA00008421"/>
    </source>
</evidence>
<dbReference type="GO" id="GO:0003700">
    <property type="term" value="F:DNA-binding transcription factor activity"/>
    <property type="evidence" value="ECO:0007669"/>
    <property type="project" value="InterPro"/>
</dbReference>
<sequence>MLPSRYTISTSSVEEFSSATPVYSGARGSGNMGSMPSHHSDPLATGQTTGRKTWKMTKSKKEAVWPQHLESALLKGLRKYKPASTKDPRHLLRFPRRNRFISEYIYETTGRVRTAKQVGSRLQQLRETCRDQRILDLILKKDFVISRSPSPSLETGSNGDNDSSHSPSPTLVSSNTTLSPHLSHRSLSSDGTASTLTSPVSIEFAHSAQPTVVSVQVALFDDEMVDYQQPQSIGTPFFKIDLDECGLIDAGAMHGSSAFVRRIDMRRSKQAIPYAVFCSYRLSTDVAYRCITNIYRDHKLAFSDDNCDIYLEANNSEDANQQHVSMHRARLVPDLGLWNTLIERPENYHRYTVTQEIVPVLNTKTPACASFIIQYSFECGLALANSHFLPTDSLHLPAPLGPSGIPSDLEYAVNHVQVYDTSDSSALHYVHPSANMYPNAYLDAHSIHPSDINLITSPTYELDPTYQLPY</sequence>
<accession>A0A409YXM2</accession>
<dbReference type="Gene3D" id="6.10.20.40">
    <property type="entry name" value="TEA/ATTS domain"/>
    <property type="match status" value="1"/>
</dbReference>
<dbReference type="Proteomes" id="UP000284842">
    <property type="component" value="Unassembled WGS sequence"/>
</dbReference>
<dbReference type="STRING" id="181874.A0A409YXM2"/>
<gene>
    <name evidence="5" type="ORF">CVT24_003737</name>
</gene>
<dbReference type="InterPro" id="IPR000818">
    <property type="entry name" value="TEA/ATTS_dom"/>
</dbReference>
<dbReference type="InterPro" id="IPR038096">
    <property type="entry name" value="TEA/ATTS_sf"/>
</dbReference>
<comment type="caution">
    <text evidence="5">The sequence shown here is derived from an EMBL/GenBank/DDBJ whole genome shotgun (WGS) entry which is preliminary data.</text>
</comment>
<protein>
    <recommendedName>
        <fullName evidence="4">TEA domain-containing protein</fullName>
    </recommendedName>
</protein>
<name>A0A409YXM2_9AGAR</name>
<feature type="domain" description="TEA" evidence="4">
    <location>
        <begin position="58"/>
        <end position="132"/>
    </location>
</feature>
<dbReference type="SMART" id="SM00426">
    <property type="entry name" value="TEA"/>
    <property type="match status" value="1"/>
</dbReference>
<dbReference type="Pfam" id="PF01285">
    <property type="entry name" value="TEA"/>
    <property type="match status" value="1"/>
</dbReference>
<dbReference type="OrthoDB" id="10006572at2759"/>
<dbReference type="InParanoid" id="A0A409YXM2"/>
<proteinExistence type="inferred from homology"/>
<feature type="compositionally biased region" description="Low complexity" evidence="3">
    <location>
        <begin position="164"/>
        <end position="189"/>
    </location>
</feature>
<feature type="compositionally biased region" description="Polar residues" evidence="3">
    <location>
        <begin position="149"/>
        <end position="161"/>
    </location>
</feature>
<keyword evidence="6" id="KW-1185">Reference proteome</keyword>
<reference evidence="5 6" key="1">
    <citation type="journal article" date="2018" name="Evol. Lett.">
        <title>Horizontal gene cluster transfer increased hallucinogenic mushroom diversity.</title>
        <authorList>
            <person name="Reynolds H.T."/>
            <person name="Vijayakumar V."/>
            <person name="Gluck-Thaler E."/>
            <person name="Korotkin H.B."/>
            <person name="Matheny P.B."/>
            <person name="Slot J.C."/>
        </authorList>
    </citation>
    <scope>NUCLEOTIDE SEQUENCE [LARGE SCALE GENOMIC DNA]</scope>
    <source>
        <strain evidence="5 6">2629</strain>
    </source>
</reference>
<feature type="region of interest" description="Disordered" evidence="3">
    <location>
        <begin position="149"/>
        <end position="191"/>
    </location>
</feature>
<feature type="region of interest" description="Disordered" evidence="3">
    <location>
        <begin position="19"/>
        <end position="49"/>
    </location>
</feature>
<dbReference type="PROSITE" id="PS51088">
    <property type="entry name" value="TEA_2"/>
    <property type="match status" value="1"/>
</dbReference>
<dbReference type="AlphaFoldDB" id="A0A409YXM2"/>